<sequence length="63" mass="7127">MSHESHPPPHRIDPIVQEGIDLDQLAKALVLIALEAQQSAKRRRRRKKTPKKSQPTGKKGEQP</sequence>
<accession>A0ABW1QD18</accession>
<name>A0ABW1QD18_9CORY</name>
<dbReference type="EMBL" id="JBHSQE010000004">
    <property type="protein sequence ID" value="MFC6146559.1"/>
    <property type="molecule type" value="Genomic_DNA"/>
</dbReference>
<reference evidence="3" key="1">
    <citation type="journal article" date="2019" name="Int. J. Syst. Evol. Microbiol.">
        <title>The Global Catalogue of Microorganisms (GCM) 10K type strain sequencing project: providing services to taxonomists for standard genome sequencing and annotation.</title>
        <authorList>
            <consortium name="The Broad Institute Genomics Platform"/>
            <consortium name="The Broad Institute Genome Sequencing Center for Infectious Disease"/>
            <person name="Wu L."/>
            <person name="Ma J."/>
        </authorList>
    </citation>
    <scope>NUCLEOTIDE SEQUENCE [LARGE SCALE GENOMIC DNA]</scope>
    <source>
        <strain evidence="3">CCUG 51943</strain>
    </source>
</reference>
<evidence type="ECO:0000256" key="1">
    <source>
        <dbReference type="SAM" id="MobiDB-lite"/>
    </source>
</evidence>
<evidence type="ECO:0000313" key="2">
    <source>
        <dbReference type="EMBL" id="MFC6146559.1"/>
    </source>
</evidence>
<protein>
    <recommendedName>
        <fullName evidence="4">Transposase</fullName>
    </recommendedName>
</protein>
<organism evidence="2 3">
    <name type="scientific">Corynebacterium nasicanis</name>
    <dbReference type="NCBI Taxonomy" id="1448267"/>
    <lineage>
        <taxon>Bacteria</taxon>
        <taxon>Bacillati</taxon>
        <taxon>Actinomycetota</taxon>
        <taxon>Actinomycetes</taxon>
        <taxon>Mycobacteriales</taxon>
        <taxon>Corynebacteriaceae</taxon>
        <taxon>Corynebacterium</taxon>
    </lineage>
</organism>
<proteinExistence type="predicted"/>
<feature type="compositionally biased region" description="Basic residues" evidence="1">
    <location>
        <begin position="40"/>
        <end position="51"/>
    </location>
</feature>
<gene>
    <name evidence="2" type="ORF">ACFPUZ_07055</name>
</gene>
<evidence type="ECO:0008006" key="4">
    <source>
        <dbReference type="Google" id="ProtNLM"/>
    </source>
</evidence>
<evidence type="ECO:0000313" key="3">
    <source>
        <dbReference type="Proteomes" id="UP001596244"/>
    </source>
</evidence>
<feature type="region of interest" description="Disordered" evidence="1">
    <location>
        <begin position="38"/>
        <end position="63"/>
    </location>
</feature>
<dbReference type="Proteomes" id="UP001596244">
    <property type="component" value="Unassembled WGS sequence"/>
</dbReference>
<comment type="caution">
    <text evidence="2">The sequence shown here is derived from an EMBL/GenBank/DDBJ whole genome shotgun (WGS) entry which is preliminary data.</text>
</comment>
<dbReference type="RefSeq" id="WP_377001076.1">
    <property type="nucleotide sequence ID" value="NZ_JBHSQE010000004.1"/>
</dbReference>
<keyword evidence="3" id="KW-1185">Reference proteome</keyword>